<keyword evidence="3" id="KW-1185">Reference proteome</keyword>
<evidence type="ECO:0000313" key="3">
    <source>
        <dbReference type="Proteomes" id="UP000218231"/>
    </source>
</evidence>
<protein>
    <submittedName>
        <fullName evidence="2">Uncharacterized protein</fullName>
    </submittedName>
</protein>
<reference evidence="2 3" key="1">
    <citation type="journal article" date="2017" name="Curr. Biol.">
        <title>Genome architecture and evolution of a unichromosomal asexual nematode.</title>
        <authorList>
            <person name="Fradin H."/>
            <person name="Zegar C."/>
            <person name="Gutwein M."/>
            <person name="Lucas J."/>
            <person name="Kovtun M."/>
            <person name="Corcoran D."/>
            <person name="Baugh L.R."/>
            <person name="Kiontke K."/>
            <person name="Gunsalus K."/>
            <person name="Fitch D.H."/>
            <person name="Piano F."/>
        </authorList>
    </citation>
    <scope>NUCLEOTIDE SEQUENCE [LARGE SCALE GENOMIC DNA]</scope>
    <source>
        <strain evidence="2">PF1309</strain>
    </source>
</reference>
<evidence type="ECO:0000313" key="2">
    <source>
        <dbReference type="EMBL" id="PAV60478.1"/>
    </source>
</evidence>
<gene>
    <name evidence="2" type="ORF">WR25_10603</name>
</gene>
<keyword evidence="1" id="KW-0812">Transmembrane</keyword>
<keyword evidence="1" id="KW-0472">Membrane</keyword>
<evidence type="ECO:0000256" key="1">
    <source>
        <dbReference type="SAM" id="Phobius"/>
    </source>
</evidence>
<accession>A0A2A2JFC5</accession>
<feature type="transmembrane region" description="Helical" evidence="1">
    <location>
        <begin position="171"/>
        <end position="188"/>
    </location>
</feature>
<organism evidence="2 3">
    <name type="scientific">Diploscapter pachys</name>
    <dbReference type="NCBI Taxonomy" id="2018661"/>
    <lineage>
        <taxon>Eukaryota</taxon>
        <taxon>Metazoa</taxon>
        <taxon>Ecdysozoa</taxon>
        <taxon>Nematoda</taxon>
        <taxon>Chromadorea</taxon>
        <taxon>Rhabditida</taxon>
        <taxon>Rhabditina</taxon>
        <taxon>Rhabditomorpha</taxon>
        <taxon>Rhabditoidea</taxon>
        <taxon>Rhabditidae</taxon>
        <taxon>Diploscapter</taxon>
    </lineage>
</organism>
<dbReference type="AlphaFoldDB" id="A0A2A2JFC5"/>
<dbReference type="EMBL" id="LIAE01010466">
    <property type="protein sequence ID" value="PAV60478.1"/>
    <property type="molecule type" value="Genomic_DNA"/>
</dbReference>
<dbReference type="Proteomes" id="UP000218231">
    <property type="component" value="Unassembled WGS sequence"/>
</dbReference>
<sequence>MDVALAYEYRNDRPLFGLVNDYERELRRQTYNQVQEIRGQLNELFSVPENARDLQWSTNTMNLIVEHVSALRILQVGGITIRDMQLGAMRRVLDDGADDMIHGNNAIFPLIDILFFVIENIDLWLEKNPIDPVNHQLQNAGGKEGGEEMLEIPNDGPNKAANVQCTNSEKIVYFGIFIVVAFWAGYQIF</sequence>
<keyword evidence="1" id="KW-1133">Transmembrane helix</keyword>
<name>A0A2A2JFC5_9BILA</name>
<comment type="caution">
    <text evidence="2">The sequence shown here is derived from an EMBL/GenBank/DDBJ whole genome shotgun (WGS) entry which is preliminary data.</text>
</comment>
<proteinExistence type="predicted"/>